<dbReference type="AlphaFoldDB" id="A0AAD5DTP1"/>
<comment type="caution">
    <text evidence="2">The sequence shown here is derived from an EMBL/GenBank/DDBJ whole genome shotgun (WGS) entry which is preliminary data.</text>
</comment>
<reference evidence="2" key="1">
    <citation type="submission" date="2020-11" db="EMBL/GenBank/DDBJ databases">
        <title>Chlorella ohadii genome sequencing and assembly.</title>
        <authorList>
            <person name="Murik O."/>
            <person name="Treves H."/>
            <person name="Kedem I."/>
            <person name="Shotland Y."/>
            <person name="Kaplan A."/>
        </authorList>
    </citation>
    <scope>NUCLEOTIDE SEQUENCE</scope>
    <source>
        <strain evidence="2">1</strain>
    </source>
</reference>
<protein>
    <submittedName>
        <fullName evidence="2">Uncharacterized protein</fullName>
    </submittedName>
</protein>
<feature type="compositionally biased region" description="Low complexity" evidence="1">
    <location>
        <begin position="141"/>
        <end position="163"/>
    </location>
</feature>
<organism evidence="2 3">
    <name type="scientific">Chlorella ohadii</name>
    <dbReference type="NCBI Taxonomy" id="2649997"/>
    <lineage>
        <taxon>Eukaryota</taxon>
        <taxon>Viridiplantae</taxon>
        <taxon>Chlorophyta</taxon>
        <taxon>core chlorophytes</taxon>
        <taxon>Trebouxiophyceae</taxon>
        <taxon>Chlorellales</taxon>
        <taxon>Chlorellaceae</taxon>
        <taxon>Chlorella clade</taxon>
        <taxon>Chlorella</taxon>
    </lineage>
</organism>
<evidence type="ECO:0000313" key="3">
    <source>
        <dbReference type="Proteomes" id="UP001205105"/>
    </source>
</evidence>
<dbReference type="PANTHER" id="PTHR45615">
    <property type="entry name" value="MYOSIN HEAVY CHAIN, NON-MUSCLE"/>
    <property type="match status" value="1"/>
</dbReference>
<keyword evidence="3" id="KW-1185">Reference proteome</keyword>
<feature type="compositionally biased region" description="Low complexity" evidence="1">
    <location>
        <begin position="544"/>
        <end position="570"/>
    </location>
</feature>
<proteinExistence type="predicted"/>
<dbReference type="Proteomes" id="UP001205105">
    <property type="component" value="Unassembled WGS sequence"/>
</dbReference>
<feature type="region of interest" description="Disordered" evidence="1">
    <location>
        <begin position="544"/>
        <end position="572"/>
    </location>
</feature>
<sequence length="737" mass="77674">MLSAEAAAARLSPQLGLADSADAAGAAPPAPASPALLEARAGVQEADALLRQAQAQRRQLWDLADRLLATERGGRWEAEQALGQARHQAQQAEERAQAAQAAAAQHMHSVQAAEAAAAAARQEVQGLRQQLEEGGRRQSELQEALADAQRQQQAAESRLAEQQQEQKERLAVLTAQAEEQQHVAAAAGAEAARLAEELAAAESSLQNLQLRASRLDLEVSHAREHLATEEGQRRQLQEQQQALAAQLQETARHSEALAAEVAAQEADQQAAALQALLQQCAADLEAQQAAAAQLDGSLQAAAAEADAAQQEAAALRLSLRLTAAEQQARAQGELEQLHGAHSVLVRRMRCIEGSEQACRQLELAELEQLVQLIEASVPKLRDVLTERRIEAARSEMAAAAPLSCVVCMAAPRDTFLNCGHLICRMLRPWLDARGYWAPGRGAPHSHYFHEKGGGKFWIPAHAAEEFHSVLAADLSAGVRHSISEVHTAPAFRLALDLDCKTLSPLPLGELLQLCAAVHLAVRAFYFERCSDSGYSCSRLSSGSISGSSASSSGSSMSGSGSGSSMSGLSSPQEPTVLALNTAGTRAQKDGSLLTGAHLIFPGILTDSAAALACRTAVLSALRTLPAARHLCNGLEAALDASVLRERAGLRMVGTYKQPSDEGVYLPTHLLHPASGGASSAHDLHNAAAAVAEAAQEVRVAGDDAQALAVWMQRASLRVHGEGGEMARPASSGLLQAD</sequence>
<evidence type="ECO:0000313" key="2">
    <source>
        <dbReference type="EMBL" id="KAI7842981.1"/>
    </source>
</evidence>
<accession>A0AAD5DTP1</accession>
<evidence type="ECO:0000256" key="1">
    <source>
        <dbReference type="SAM" id="MobiDB-lite"/>
    </source>
</evidence>
<feature type="region of interest" description="Disordered" evidence="1">
    <location>
        <begin position="129"/>
        <end position="163"/>
    </location>
</feature>
<name>A0AAD5DTP1_9CHLO</name>
<gene>
    <name evidence="2" type="ORF">COHA_003386</name>
</gene>
<dbReference type="EMBL" id="JADXDR010000045">
    <property type="protein sequence ID" value="KAI7842981.1"/>
    <property type="molecule type" value="Genomic_DNA"/>
</dbReference>
<dbReference type="PANTHER" id="PTHR45615:SF66">
    <property type="entry name" value="CARD DOMAIN-CONTAINING PROTEIN"/>
    <property type="match status" value="1"/>
</dbReference>
<feature type="compositionally biased region" description="Basic and acidic residues" evidence="1">
    <location>
        <begin position="130"/>
        <end position="140"/>
    </location>
</feature>